<evidence type="ECO:0000256" key="2">
    <source>
        <dbReference type="ARBA" id="ARBA00022603"/>
    </source>
</evidence>
<dbReference type="PROSITE" id="PS00095">
    <property type="entry name" value="C5_MTASE_2"/>
    <property type="match status" value="1"/>
</dbReference>
<dbReference type="GO" id="GO:0003886">
    <property type="term" value="F:DNA (cytosine-5-)-methyltransferase activity"/>
    <property type="evidence" value="ECO:0007669"/>
    <property type="project" value="UniProtKB-EC"/>
</dbReference>
<dbReference type="InterPro" id="IPR018117">
    <property type="entry name" value="C5_DNA_meth_AS"/>
</dbReference>
<keyword evidence="4" id="KW-0949">S-adenosyl-L-methionine</keyword>
<evidence type="ECO:0000313" key="7">
    <source>
        <dbReference type="EMBL" id="SDW44343.1"/>
    </source>
</evidence>
<sequence>MTEERLTAIDLFCGAGGLSQGLHDAGFEVLWGIDHEENTKPTYDANHECEMTVGDIREEEPPDLGLEEGELDLVAGGPPCPTFSLVGRSKINSLEGRDNQSDERHLLYEEFLRFVDHYQPKAFLMENVEGMLSAENEDGKPVVDTIKEQMRGEREVADMDLDLDYNVKVQLLDSANYGVPQHRSRLFFIGNRLGAENPDMEQWETHRPPKNEEEKKIKYKKDPSKRSEEDQHTLDGFVDNREEEEFPTFRKNKRNKEPWNTVADGIFDLPPVSPKGETPPTKAEEYEIGPVSEYQYWARDLDEEQDWEEQDLLNHECRGHNMRDLTLYKLLGEGTSYIIGDIPEEHQPYRTDIFPDKLKKQNPKEPSTTIVAHLYKDGHMFIHPNEARSITVREAARLQSFKDTFEFPVSRTHAFKQVGNAVPPLLAQALGTAIRTEIFNQPIQEEEPQEAD</sequence>
<dbReference type="GO" id="GO:0044027">
    <property type="term" value="P:negative regulation of gene expression via chromosomal CpG island methylation"/>
    <property type="evidence" value="ECO:0007669"/>
    <property type="project" value="TreeGrafter"/>
</dbReference>
<dbReference type="Gene3D" id="3.40.50.150">
    <property type="entry name" value="Vaccinia Virus protein VP39"/>
    <property type="match status" value="1"/>
</dbReference>
<name>A0A1H2TK60_HALVA</name>
<dbReference type="PROSITE" id="PS00094">
    <property type="entry name" value="C5_MTASE_1"/>
    <property type="match status" value="1"/>
</dbReference>
<evidence type="ECO:0000256" key="5">
    <source>
        <dbReference type="RuleBase" id="RU000416"/>
    </source>
</evidence>
<dbReference type="EMBL" id="FNOF01000003">
    <property type="protein sequence ID" value="SDW44343.1"/>
    <property type="molecule type" value="Genomic_DNA"/>
</dbReference>
<dbReference type="SUPFAM" id="SSF53335">
    <property type="entry name" value="S-adenosyl-L-methionine-dependent methyltransferases"/>
    <property type="match status" value="1"/>
</dbReference>
<dbReference type="InterPro" id="IPR029063">
    <property type="entry name" value="SAM-dependent_MTases_sf"/>
</dbReference>
<proteinExistence type="inferred from homology"/>
<dbReference type="InterPro" id="IPR050390">
    <property type="entry name" value="C5-Methyltransferase"/>
</dbReference>
<dbReference type="PRINTS" id="PR00105">
    <property type="entry name" value="C5METTRFRASE"/>
</dbReference>
<dbReference type="Proteomes" id="UP000182573">
    <property type="component" value="Unassembled WGS sequence"/>
</dbReference>
<accession>A0A1H2TK60</accession>
<evidence type="ECO:0000256" key="3">
    <source>
        <dbReference type="ARBA" id="ARBA00022679"/>
    </source>
</evidence>
<dbReference type="STRING" id="28442.SAMN05443574_103253"/>
<dbReference type="InterPro" id="IPR001525">
    <property type="entry name" value="C5_MeTfrase"/>
</dbReference>
<dbReference type="EC" id="2.1.1.37" evidence="1"/>
<evidence type="ECO:0000256" key="6">
    <source>
        <dbReference type="SAM" id="MobiDB-lite"/>
    </source>
</evidence>
<organism evidence="7 8">
    <name type="scientific">Haloarcula vallismortis</name>
    <name type="common">Halobacterium vallismortis</name>
    <dbReference type="NCBI Taxonomy" id="28442"/>
    <lineage>
        <taxon>Archaea</taxon>
        <taxon>Methanobacteriati</taxon>
        <taxon>Methanobacteriota</taxon>
        <taxon>Stenosarchaea group</taxon>
        <taxon>Halobacteria</taxon>
        <taxon>Halobacteriales</taxon>
        <taxon>Haloarculaceae</taxon>
        <taxon>Haloarcula</taxon>
    </lineage>
</organism>
<feature type="region of interest" description="Disordered" evidence="6">
    <location>
        <begin position="199"/>
        <end position="235"/>
    </location>
</feature>
<feature type="compositionally biased region" description="Basic and acidic residues" evidence="6">
    <location>
        <begin position="203"/>
        <end position="233"/>
    </location>
</feature>
<dbReference type="RefSeq" id="WP_004515120.1">
    <property type="nucleotide sequence ID" value="NZ_FNOF01000003.1"/>
</dbReference>
<protein>
    <recommendedName>
        <fullName evidence="1">DNA (cytosine-5-)-methyltransferase</fullName>
        <ecNumber evidence="1">2.1.1.37</ecNumber>
    </recommendedName>
</protein>
<dbReference type="GO" id="GO:0003677">
    <property type="term" value="F:DNA binding"/>
    <property type="evidence" value="ECO:0007669"/>
    <property type="project" value="TreeGrafter"/>
</dbReference>
<dbReference type="AlphaFoldDB" id="A0A1H2TK60"/>
<dbReference type="Gene3D" id="3.90.120.10">
    <property type="entry name" value="DNA Methylase, subunit A, domain 2"/>
    <property type="match status" value="1"/>
</dbReference>
<dbReference type="Pfam" id="PF00145">
    <property type="entry name" value="DNA_methylase"/>
    <property type="match status" value="1"/>
</dbReference>
<evidence type="ECO:0000256" key="1">
    <source>
        <dbReference type="ARBA" id="ARBA00011975"/>
    </source>
</evidence>
<dbReference type="InterPro" id="IPR031303">
    <property type="entry name" value="C5_meth_CS"/>
</dbReference>
<feature type="region of interest" description="Disordered" evidence="6">
    <location>
        <begin position="264"/>
        <end position="284"/>
    </location>
</feature>
<comment type="similarity">
    <text evidence="5">Belongs to the class I-like SAM-binding methyltransferase superfamily. C5-methyltransferase family.</text>
</comment>
<keyword evidence="2 7" id="KW-0489">Methyltransferase</keyword>
<dbReference type="PANTHER" id="PTHR10629">
    <property type="entry name" value="CYTOSINE-SPECIFIC METHYLTRANSFERASE"/>
    <property type="match status" value="1"/>
</dbReference>
<dbReference type="PROSITE" id="PS51679">
    <property type="entry name" value="SAM_MT_C5"/>
    <property type="match status" value="1"/>
</dbReference>
<dbReference type="NCBIfam" id="TIGR00675">
    <property type="entry name" value="dcm"/>
    <property type="match status" value="1"/>
</dbReference>
<keyword evidence="3 7" id="KW-0808">Transferase</keyword>
<reference evidence="7 8" key="1">
    <citation type="submission" date="2016-10" db="EMBL/GenBank/DDBJ databases">
        <authorList>
            <person name="de Groot N.N."/>
        </authorList>
    </citation>
    <scope>NUCLEOTIDE SEQUENCE [LARGE SCALE GENOMIC DNA]</scope>
    <source>
        <strain evidence="7 8">DSM 3756</strain>
    </source>
</reference>
<evidence type="ECO:0000256" key="4">
    <source>
        <dbReference type="ARBA" id="ARBA00022691"/>
    </source>
</evidence>
<gene>
    <name evidence="7" type="ORF">SAMN05443574_103253</name>
</gene>
<evidence type="ECO:0000313" key="8">
    <source>
        <dbReference type="Proteomes" id="UP000182573"/>
    </source>
</evidence>
<dbReference type="GO" id="GO:0032259">
    <property type="term" value="P:methylation"/>
    <property type="evidence" value="ECO:0007669"/>
    <property type="project" value="UniProtKB-KW"/>
</dbReference>
<dbReference type="PANTHER" id="PTHR10629:SF52">
    <property type="entry name" value="DNA (CYTOSINE-5)-METHYLTRANSFERASE 1"/>
    <property type="match status" value="1"/>
</dbReference>